<proteinExistence type="predicted"/>
<evidence type="ECO:0000256" key="1">
    <source>
        <dbReference type="SAM" id="MobiDB-lite"/>
    </source>
</evidence>
<accession>A0A017RWB6</accession>
<evidence type="ECO:0000256" key="2">
    <source>
        <dbReference type="SAM" id="SignalP"/>
    </source>
</evidence>
<dbReference type="Proteomes" id="UP000019681">
    <property type="component" value="Unassembled WGS sequence"/>
</dbReference>
<feature type="signal peptide" evidence="2">
    <location>
        <begin position="1"/>
        <end position="24"/>
    </location>
</feature>
<dbReference type="STRING" id="1403537.Q428_05690"/>
<evidence type="ECO:0000313" key="4">
    <source>
        <dbReference type="EMBL" id="EYE88901.1"/>
    </source>
</evidence>
<feature type="region of interest" description="Disordered" evidence="1">
    <location>
        <begin position="167"/>
        <end position="187"/>
    </location>
</feature>
<gene>
    <name evidence="4" type="ORF">Q428_05690</name>
</gene>
<name>A0A017RWB6_9CLOT</name>
<comment type="caution">
    <text evidence="4">The sequence shown here is derived from an EMBL/GenBank/DDBJ whole genome shotgun (WGS) entry which is preliminary data.</text>
</comment>
<organism evidence="4 5">
    <name type="scientific">Fervidicella metallireducens AeB</name>
    <dbReference type="NCBI Taxonomy" id="1403537"/>
    <lineage>
        <taxon>Bacteria</taxon>
        <taxon>Bacillati</taxon>
        <taxon>Bacillota</taxon>
        <taxon>Clostridia</taxon>
        <taxon>Eubacteriales</taxon>
        <taxon>Clostridiaceae</taxon>
        <taxon>Fervidicella</taxon>
    </lineage>
</organism>
<keyword evidence="5" id="KW-1185">Reference proteome</keyword>
<evidence type="ECO:0000259" key="3">
    <source>
        <dbReference type="Pfam" id="PF14343"/>
    </source>
</evidence>
<reference evidence="4 5" key="1">
    <citation type="journal article" date="2014" name="Genome Announc.">
        <title>Draft Genome Sequence of Fervidicella metallireducens Strain AeBT, an Iron-Reducing Thermoanaerobe from the Great Artesian Basin.</title>
        <authorList>
            <person name="Patel B.K."/>
        </authorList>
    </citation>
    <scope>NUCLEOTIDE SEQUENCE [LARGE SCALE GENOMIC DNA]</scope>
    <source>
        <strain evidence="4 5">AeB</strain>
    </source>
</reference>
<feature type="compositionally biased region" description="Low complexity" evidence="1">
    <location>
        <begin position="176"/>
        <end position="187"/>
    </location>
</feature>
<feature type="domain" description="PrcB C-terminal" evidence="3">
    <location>
        <begin position="83"/>
        <end position="138"/>
    </location>
</feature>
<dbReference type="AlphaFoldDB" id="A0A017RWB6"/>
<dbReference type="InterPro" id="IPR025748">
    <property type="entry name" value="PrcB_C_dom"/>
</dbReference>
<dbReference type="EMBL" id="AZQP01000012">
    <property type="protein sequence ID" value="EYE88901.1"/>
    <property type="molecule type" value="Genomic_DNA"/>
</dbReference>
<protein>
    <recommendedName>
        <fullName evidence="3">PrcB C-terminal domain-containing protein</fullName>
    </recommendedName>
</protein>
<evidence type="ECO:0000313" key="5">
    <source>
        <dbReference type="Proteomes" id="UP000019681"/>
    </source>
</evidence>
<dbReference type="OrthoDB" id="2067368at2"/>
<keyword evidence="2" id="KW-0732">Signal</keyword>
<feature type="chain" id="PRO_5001498586" description="PrcB C-terminal domain-containing protein" evidence="2">
    <location>
        <begin position="25"/>
        <end position="277"/>
    </location>
</feature>
<sequence>MKNKKIFTTFLCLLTSTVSLTAFAQTNYKSLETIKQINPIICNKIDFEIINQESLPSQLKDSLNQCKQKKGFKFYENPSDGYIYISIFAGEKPTGGYGIKVLQVEDNEGKTNVLVREISPSPNDIVTQALTYPYVNIRAKSITPNIYVKNELGFEYPLLSCGETDNNTKPPVTVPNSKNDNNKNSTTKQNLLTLSGKFFKIEYKNGFYFISIKESNNKIKVFYIGKKSPLINNLKKIKPGTNVIIVYSNKNQIKYNKTTSMLLISCKVNSKNGNGAE</sequence>
<dbReference type="RefSeq" id="WP_051514971.1">
    <property type="nucleotide sequence ID" value="NZ_AZQP01000012.1"/>
</dbReference>
<dbReference type="Pfam" id="PF14343">
    <property type="entry name" value="PrcB_C"/>
    <property type="match status" value="1"/>
</dbReference>